<dbReference type="Proteomes" id="UP001497482">
    <property type="component" value="Chromosome 20"/>
</dbReference>
<proteinExistence type="predicted"/>
<organism evidence="1 2">
    <name type="scientific">Knipowitschia caucasica</name>
    <name type="common">Caucasian dwarf goby</name>
    <name type="synonym">Pomatoschistus caucasicus</name>
    <dbReference type="NCBI Taxonomy" id="637954"/>
    <lineage>
        <taxon>Eukaryota</taxon>
        <taxon>Metazoa</taxon>
        <taxon>Chordata</taxon>
        <taxon>Craniata</taxon>
        <taxon>Vertebrata</taxon>
        <taxon>Euteleostomi</taxon>
        <taxon>Actinopterygii</taxon>
        <taxon>Neopterygii</taxon>
        <taxon>Teleostei</taxon>
        <taxon>Neoteleostei</taxon>
        <taxon>Acanthomorphata</taxon>
        <taxon>Gobiaria</taxon>
        <taxon>Gobiiformes</taxon>
        <taxon>Gobioidei</taxon>
        <taxon>Gobiidae</taxon>
        <taxon>Gobiinae</taxon>
        <taxon>Knipowitschia</taxon>
    </lineage>
</organism>
<reference evidence="1 2" key="1">
    <citation type="submission" date="2024-04" db="EMBL/GenBank/DDBJ databases">
        <authorList>
            <person name="Waldvogel A.-M."/>
            <person name="Schoenle A."/>
        </authorList>
    </citation>
    <scope>NUCLEOTIDE SEQUENCE [LARGE SCALE GENOMIC DNA]</scope>
</reference>
<dbReference type="EMBL" id="OZ035842">
    <property type="protein sequence ID" value="CAL1595361.1"/>
    <property type="molecule type" value="Genomic_DNA"/>
</dbReference>
<evidence type="ECO:0000313" key="1">
    <source>
        <dbReference type="EMBL" id="CAL1595361.1"/>
    </source>
</evidence>
<evidence type="ECO:0000313" key="2">
    <source>
        <dbReference type="Proteomes" id="UP001497482"/>
    </source>
</evidence>
<gene>
    <name evidence="1" type="ORF">KC01_LOCUS24172</name>
</gene>
<protein>
    <submittedName>
        <fullName evidence="1">Uncharacterized protein</fullName>
    </submittedName>
</protein>
<dbReference type="AlphaFoldDB" id="A0AAV2L477"/>
<keyword evidence="2" id="KW-1185">Reference proteome</keyword>
<name>A0AAV2L477_KNICA</name>
<sequence length="67" mass="7681">MFKVAMGTGGLKKIIGFRRRMSESEKHRIPLSSVGPGSFVRPEIDPLKNLCRISNDFKSIRRRIHDL</sequence>
<accession>A0AAV2L477</accession>